<evidence type="ECO:0000313" key="9">
    <source>
        <dbReference type="EMBL" id="CAB4668043.1"/>
    </source>
</evidence>
<dbReference type="EMBL" id="CAEZVV010000031">
    <property type="protein sequence ID" value="CAB4641726.1"/>
    <property type="molecule type" value="Genomic_DNA"/>
</dbReference>
<dbReference type="PANTHER" id="PTHR23046">
    <property type="entry name" value="PHOSPHORIBOSYLAMINOIMIDAZOLE CARBOXYLASE CATALYTIC SUBUNIT"/>
    <property type="match status" value="1"/>
</dbReference>
<evidence type="ECO:0000256" key="3">
    <source>
        <dbReference type="ARBA" id="ARBA00025704"/>
    </source>
</evidence>
<dbReference type="AlphaFoldDB" id="A0A6J6E8F3"/>
<sequence>MSVAIVMGSDSDLSAMQGAIDILNRFGVDHIVRCVSAHRDPHGMLEFASQAAANGIDVIIAGAGGAAHLPGMIASATELPVIGVPVRRPAFDGLDALLSIVQMPAGIPVATMAVDGSANAALFAVRILARSDEGLRDQLRAYAAELIDVVAEKDAHLRAQPGRK</sequence>
<proteinExistence type="inferred from homology"/>
<dbReference type="Pfam" id="PF00731">
    <property type="entry name" value="AIRC"/>
    <property type="match status" value="1"/>
</dbReference>
<dbReference type="NCBIfam" id="TIGR01162">
    <property type="entry name" value="purE"/>
    <property type="match status" value="1"/>
</dbReference>
<organism evidence="7">
    <name type="scientific">freshwater metagenome</name>
    <dbReference type="NCBI Taxonomy" id="449393"/>
    <lineage>
        <taxon>unclassified sequences</taxon>
        <taxon>metagenomes</taxon>
        <taxon>ecological metagenomes</taxon>
    </lineage>
</organism>
<name>A0A6J6E8F3_9ZZZZ</name>
<dbReference type="GO" id="GO:0016853">
    <property type="term" value="F:isomerase activity"/>
    <property type="evidence" value="ECO:0007669"/>
    <property type="project" value="UniProtKB-KW"/>
</dbReference>
<dbReference type="SMART" id="SM01001">
    <property type="entry name" value="AIRC"/>
    <property type="match status" value="1"/>
</dbReference>
<evidence type="ECO:0000313" key="5">
    <source>
        <dbReference type="EMBL" id="CAB4540890.1"/>
    </source>
</evidence>
<dbReference type="EMBL" id="CAEZXE010000008">
    <property type="protein sequence ID" value="CAB4668043.1"/>
    <property type="molecule type" value="Genomic_DNA"/>
</dbReference>
<dbReference type="InterPro" id="IPR000031">
    <property type="entry name" value="PurE_dom"/>
</dbReference>
<dbReference type="SUPFAM" id="SSF52255">
    <property type="entry name" value="N5-CAIR mutase (phosphoribosylaminoimidazole carboxylase, PurE)"/>
    <property type="match status" value="1"/>
</dbReference>
<evidence type="ECO:0000256" key="2">
    <source>
        <dbReference type="ARBA" id="ARBA00023235"/>
    </source>
</evidence>
<evidence type="ECO:0000313" key="7">
    <source>
        <dbReference type="EMBL" id="CAB4572682.1"/>
    </source>
</evidence>
<dbReference type="GO" id="GO:0006189">
    <property type="term" value="P:'de novo' IMP biosynthetic process"/>
    <property type="evidence" value="ECO:0007669"/>
    <property type="project" value="InterPro"/>
</dbReference>
<reference evidence="7" key="1">
    <citation type="submission" date="2020-05" db="EMBL/GenBank/DDBJ databases">
        <authorList>
            <person name="Chiriac C."/>
            <person name="Salcher M."/>
            <person name="Ghai R."/>
            <person name="Kavagutti S V."/>
        </authorList>
    </citation>
    <scope>NUCLEOTIDE SEQUENCE</scope>
</reference>
<evidence type="ECO:0000313" key="6">
    <source>
        <dbReference type="EMBL" id="CAB4565831.1"/>
    </source>
</evidence>
<gene>
    <name evidence="5" type="ORF">UFOPK1495_00187</name>
    <name evidence="6" type="ORF">UFOPK1603_00879</name>
    <name evidence="7" type="ORF">UFOPK1711_00613</name>
    <name evidence="8" type="ORF">UFOPK2143_00715</name>
    <name evidence="9" type="ORF">UFOPK2350_00171</name>
</gene>
<evidence type="ECO:0000313" key="8">
    <source>
        <dbReference type="EMBL" id="CAB4641726.1"/>
    </source>
</evidence>
<evidence type="ECO:0000256" key="1">
    <source>
        <dbReference type="ARBA" id="ARBA00022755"/>
    </source>
</evidence>
<comment type="pathway">
    <text evidence="3">Purine metabolism.</text>
</comment>
<dbReference type="InterPro" id="IPR033747">
    <property type="entry name" value="PurE_ClassI"/>
</dbReference>
<dbReference type="HAMAP" id="MF_01929">
    <property type="entry name" value="PurE_classI"/>
    <property type="match status" value="1"/>
</dbReference>
<dbReference type="EMBL" id="CAEZTG010000068">
    <property type="protein sequence ID" value="CAB4565831.1"/>
    <property type="molecule type" value="Genomic_DNA"/>
</dbReference>
<protein>
    <submittedName>
        <fullName evidence="7">Unannotated protein</fullName>
    </submittedName>
</protein>
<keyword evidence="1" id="KW-0658">Purine biosynthesis</keyword>
<accession>A0A6J6E8F3</accession>
<evidence type="ECO:0000259" key="4">
    <source>
        <dbReference type="SMART" id="SM01001"/>
    </source>
</evidence>
<dbReference type="InterPro" id="IPR024694">
    <property type="entry name" value="PurE_prokaryotes"/>
</dbReference>
<dbReference type="Gene3D" id="3.40.50.1970">
    <property type="match status" value="1"/>
</dbReference>
<dbReference type="EMBL" id="CAEZSU010000011">
    <property type="protein sequence ID" value="CAB4540890.1"/>
    <property type="molecule type" value="Genomic_DNA"/>
</dbReference>
<dbReference type="PIRSF" id="PIRSF001338">
    <property type="entry name" value="AIR_carboxylase"/>
    <property type="match status" value="1"/>
</dbReference>
<feature type="domain" description="PurE" evidence="4">
    <location>
        <begin position="1"/>
        <end position="150"/>
    </location>
</feature>
<dbReference type="PANTHER" id="PTHR23046:SF2">
    <property type="entry name" value="PHOSPHORIBOSYLAMINOIMIDAZOLE CARBOXYLASE"/>
    <property type="match status" value="1"/>
</dbReference>
<keyword evidence="2" id="KW-0413">Isomerase</keyword>
<dbReference type="EMBL" id="CAEZTR010000026">
    <property type="protein sequence ID" value="CAB4572682.1"/>
    <property type="molecule type" value="Genomic_DNA"/>
</dbReference>